<organism evidence="3 4">
    <name type="scientific">Globodera pallida</name>
    <name type="common">Potato cyst nematode worm</name>
    <name type="synonym">Heterodera pallida</name>
    <dbReference type="NCBI Taxonomy" id="36090"/>
    <lineage>
        <taxon>Eukaryota</taxon>
        <taxon>Metazoa</taxon>
        <taxon>Ecdysozoa</taxon>
        <taxon>Nematoda</taxon>
        <taxon>Chromadorea</taxon>
        <taxon>Rhabditida</taxon>
        <taxon>Tylenchina</taxon>
        <taxon>Tylenchomorpha</taxon>
        <taxon>Tylenchoidea</taxon>
        <taxon>Heteroderidae</taxon>
        <taxon>Heteroderinae</taxon>
        <taxon>Globodera</taxon>
    </lineage>
</organism>
<keyword evidence="2" id="KW-0472">Membrane</keyword>
<evidence type="ECO:0000313" key="3">
    <source>
        <dbReference type="Proteomes" id="UP000050741"/>
    </source>
</evidence>
<keyword evidence="3" id="KW-1185">Reference proteome</keyword>
<reference evidence="3" key="2">
    <citation type="submission" date="2014-05" db="EMBL/GenBank/DDBJ databases">
        <title>The genome and life-stage specific transcriptomes of Globodera pallida elucidate key aspects of plant parasitism by a cyst nematode.</title>
        <authorList>
            <person name="Cotton J.A."/>
            <person name="Lilley C.J."/>
            <person name="Jones L.M."/>
            <person name="Kikuchi T."/>
            <person name="Reid A.J."/>
            <person name="Thorpe P."/>
            <person name="Tsai I.J."/>
            <person name="Beasley H."/>
            <person name="Blok V."/>
            <person name="Cock P.J.A."/>
            <person name="Van den Akker S.E."/>
            <person name="Holroyd N."/>
            <person name="Hunt M."/>
            <person name="Mantelin S."/>
            <person name="Naghra H."/>
            <person name="Pain A."/>
            <person name="Palomares-Rius J.E."/>
            <person name="Zarowiecki M."/>
            <person name="Berriman M."/>
            <person name="Jones J.T."/>
            <person name="Urwin P.E."/>
        </authorList>
    </citation>
    <scope>NUCLEOTIDE SEQUENCE [LARGE SCALE GENOMIC DNA]</scope>
    <source>
        <strain evidence="3">Lindley</strain>
    </source>
</reference>
<evidence type="ECO:0000256" key="1">
    <source>
        <dbReference type="SAM" id="Coils"/>
    </source>
</evidence>
<keyword evidence="2" id="KW-1133">Transmembrane helix</keyword>
<protein>
    <submittedName>
        <fullName evidence="4">SH3 domain-containing protein</fullName>
    </submittedName>
</protein>
<name>A0A183C0D2_GLOPA</name>
<feature type="transmembrane region" description="Helical" evidence="2">
    <location>
        <begin position="53"/>
        <end position="72"/>
    </location>
</feature>
<evidence type="ECO:0000256" key="2">
    <source>
        <dbReference type="SAM" id="Phobius"/>
    </source>
</evidence>
<dbReference type="Gene3D" id="2.60.120.920">
    <property type="match status" value="1"/>
</dbReference>
<reference evidence="3" key="1">
    <citation type="submission" date="2013-12" db="EMBL/GenBank/DDBJ databases">
        <authorList>
            <person name="Aslett M."/>
        </authorList>
    </citation>
    <scope>NUCLEOTIDE SEQUENCE [LARGE SCALE GENOMIC DNA]</scope>
    <source>
        <strain evidence="3">Lindley</strain>
    </source>
</reference>
<keyword evidence="1" id="KW-0175">Coiled coil</keyword>
<accession>A0A183C0D2</accession>
<dbReference type="InterPro" id="IPR013320">
    <property type="entry name" value="ConA-like_dom_sf"/>
</dbReference>
<keyword evidence="2" id="KW-0812">Transmembrane</keyword>
<feature type="coiled-coil region" evidence="1">
    <location>
        <begin position="79"/>
        <end position="175"/>
    </location>
</feature>
<dbReference type="WBParaSite" id="GPLIN_000632400">
    <property type="protein sequence ID" value="GPLIN_000632400"/>
    <property type="gene ID" value="GPLIN_000632400"/>
</dbReference>
<dbReference type="InterPro" id="IPR043136">
    <property type="entry name" value="B30.2/SPRY_sf"/>
</dbReference>
<reference evidence="4" key="3">
    <citation type="submission" date="2016-06" db="UniProtKB">
        <authorList>
            <consortium name="WormBaseParasite"/>
        </authorList>
    </citation>
    <scope>IDENTIFICATION</scope>
</reference>
<evidence type="ECO:0000313" key="4">
    <source>
        <dbReference type="WBParaSite" id="GPLIN_000632400"/>
    </source>
</evidence>
<dbReference type="AlphaFoldDB" id="A0A183C0D2"/>
<dbReference type="SUPFAM" id="SSF49899">
    <property type="entry name" value="Concanavalin A-like lectins/glucanases"/>
    <property type="match status" value="1"/>
</dbReference>
<proteinExistence type="predicted"/>
<dbReference type="Proteomes" id="UP000050741">
    <property type="component" value="Unassembled WGS sequence"/>
</dbReference>
<sequence length="331" mass="38737">MEEFQNQQQQNTDALIEARKGNVEIGGKKIGKIGNLVASLTPAGQWRRLYDPYRIAGLAGAIVLLIFGIYALHRFSNKFAELEEQKVSNIEELRQMKEELKNTKESFDKKLEQMEALQTKMEEYQNKQHQKTIDELTEKLKVSIDQLSLKHQGELEKLSNAHKKLMEEFELLNSVKAMVDADLKKHKQSSANKFAEIEKKNALQQEKLVKLEKYQKEQQQNIVRLQKTVTMMREMVPNRWNSAARHDKLALSEPDRLIVQYVGDDWGWWSSVRAEKAMSENPYFEVKIFEKTTGYFSIGLATKQMPLWAIYPFKWFIAENFFHALRDFFPK</sequence>